<dbReference type="AlphaFoldDB" id="A0A6V8L4E3"/>
<reference evidence="1 2" key="2">
    <citation type="submission" date="2020-03" db="EMBL/GenBank/DDBJ databases">
        <authorList>
            <person name="Ichikawa N."/>
            <person name="Kimura A."/>
            <person name="Kitahashi Y."/>
            <person name="Uohara A."/>
        </authorList>
    </citation>
    <scope>NUCLEOTIDE SEQUENCE [LARGE SCALE GENOMIC DNA]</scope>
    <source>
        <strain evidence="1 2">NBRC 108638</strain>
    </source>
</reference>
<sequence>MRCGLVADRGLPIQPGHCRRDVTEQIRVHAHRLAHTYDTSELEESYGLTYSWWRKAANMDACPYCEERPLWRLGACWL</sequence>
<protein>
    <submittedName>
        <fullName evidence="1">Uncharacterized protein</fullName>
    </submittedName>
</protein>
<evidence type="ECO:0000313" key="2">
    <source>
        <dbReference type="Proteomes" id="UP000482960"/>
    </source>
</evidence>
<name>A0A6V8L4E3_9ACTN</name>
<dbReference type="EMBL" id="BLPG01000001">
    <property type="protein sequence ID" value="GFJ89499.1"/>
    <property type="molecule type" value="Genomic_DNA"/>
</dbReference>
<proteinExistence type="predicted"/>
<comment type="caution">
    <text evidence="1">The sequence shown here is derived from an EMBL/GenBank/DDBJ whole genome shotgun (WGS) entry which is preliminary data.</text>
</comment>
<gene>
    <name evidence="1" type="ORF">Prum_031410</name>
</gene>
<organism evidence="1 2">
    <name type="scientific">Phytohabitans rumicis</name>
    <dbReference type="NCBI Taxonomy" id="1076125"/>
    <lineage>
        <taxon>Bacteria</taxon>
        <taxon>Bacillati</taxon>
        <taxon>Actinomycetota</taxon>
        <taxon>Actinomycetes</taxon>
        <taxon>Micromonosporales</taxon>
        <taxon>Micromonosporaceae</taxon>
    </lineage>
</organism>
<keyword evidence="2" id="KW-1185">Reference proteome</keyword>
<accession>A0A6V8L4E3</accession>
<evidence type="ECO:0000313" key="1">
    <source>
        <dbReference type="EMBL" id="GFJ89499.1"/>
    </source>
</evidence>
<dbReference type="Proteomes" id="UP000482960">
    <property type="component" value="Unassembled WGS sequence"/>
</dbReference>
<reference evidence="1 2" key="1">
    <citation type="submission" date="2020-03" db="EMBL/GenBank/DDBJ databases">
        <title>Whole genome shotgun sequence of Phytohabitans rumicis NBRC 108638.</title>
        <authorList>
            <person name="Komaki H."/>
            <person name="Tamura T."/>
        </authorList>
    </citation>
    <scope>NUCLEOTIDE SEQUENCE [LARGE SCALE GENOMIC DNA]</scope>
    <source>
        <strain evidence="1 2">NBRC 108638</strain>
    </source>
</reference>